<evidence type="ECO:0000313" key="2">
    <source>
        <dbReference type="Proteomes" id="UP000008909"/>
    </source>
</evidence>
<reference key="2">
    <citation type="submission" date="2011-10" db="EMBL/GenBank/DDBJ databases">
        <title>The genome and transcriptome sequence of Clonorchis sinensis provide insights into the carcinogenic liver fluke.</title>
        <authorList>
            <person name="Wang X."/>
            <person name="Huang Y."/>
            <person name="Chen W."/>
            <person name="Liu H."/>
            <person name="Guo L."/>
            <person name="Chen Y."/>
            <person name="Luo F."/>
            <person name="Zhou W."/>
            <person name="Sun J."/>
            <person name="Mao Q."/>
            <person name="Liang P."/>
            <person name="Zhou C."/>
            <person name="Tian Y."/>
            <person name="Men J."/>
            <person name="Lv X."/>
            <person name="Huang L."/>
            <person name="Zhou J."/>
            <person name="Hu Y."/>
            <person name="Li R."/>
            <person name="Zhang F."/>
            <person name="Lei H."/>
            <person name="Li X."/>
            <person name="Hu X."/>
            <person name="Liang C."/>
            <person name="Xu J."/>
            <person name="Wu Z."/>
            <person name="Yu X."/>
        </authorList>
    </citation>
    <scope>NUCLEOTIDE SEQUENCE</scope>
    <source>
        <strain>Henan</strain>
    </source>
</reference>
<organism evidence="1 2">
    <name type="scientific">Clonorchis sinensis</name>
    <name type="common">Chinese liver fluke</name>
    <dbReference type="NCBI Taxonomy" id="79923"/>
    <lineage>
        <taxon>Eukaryota</taxon>
        <taxon>Metazoa</taxon>
        <taxon>Spiralia</taxon>
        <taxon>Lophotrochozoa</taxon>
        <taxon>Platyhelminthes</taxon>
        <taxon>Trematoda</taxon>
        <taxon>Digenea</taxon>
        <taxon>Opisthorchiida</taxon>
        <taxon>Opisthorchiata</taxon>
        <taxon>Opisthorchiidae</taxon>
        <taxon>Clonorchis</taxon>
    </lineage>
</organism>
<evidence type="ECO:0000313" key="1">
    <source>
        <dbReference type="EMBL" id="GAA31924.1"/>
    </source>
</evidence>
<gene>
    <name evidence="1" type="ORF">CLF_106365</name>
</gene>
<name>H2KRH1_CLOSI</name>
<dbReference type="Proteomes" id="UP000008909">
    <property type="component" value="Unassembled WGS sequence"/>
</dbReference>
<sequence>MNAGMPVIECDLELAKWYGAVLGVLRSVLLRSWFVCRAWQSSLQVELTYRQPYIVALSSFYRTQKMCFSRSKTETYCTQLSVFSYWEPSATSLLRKSIVVFRIRVEDCYLFIDISSAASPSHQARVTDFAFVLDLINRELPGLVNFGLSILRRITVYQSGNDADRTRSEEVWSRSTYFHKASARKDLITLCLIKTDLPKLLPLLNDDRPRGYRFALRKQTAPKLSATLRLPHTWSLISNPAPDALVHEESNNAFNWKLSFWEEYGTNRSRPLQASLSYCRNRIADYPAGIDKHTNRLDCAKTADVKFFKGNDLRPATGIMLSSNGKRVVIIIDLDELSCHRRHIDQVEFTTGGQSASCTPAVSNSNESFIDDLIASEQNATSEEHTTN</sequence>
<proteinExistence type="predicted"/>
<dbReference type="AlphaFoldDB" id="H2KRH1"/>
<keyword evidence="2" id="KW-1185">Reference proteome</keyword>
<protein>
    <submittedName>
        <fullName evidence="1">Uncharacterized protein</fullName>
    </submittedName>
</protein>
<dbReference type="EMBL" id="DF143167">
    <property type="protein sequence ID" value="GAA31924.1"/>
    <property type="molecule type" value="Genomic_DNA"/>
</dbReference>
<reference evidence="1" key="1">
    <citation type="journal article" date="2011" name="Genome Biol.">
        <title>The draft genome of the carcinogenic human liver fluke Clonorchis sinensis.</title>
        <authorList>
            <person name="Wang X."/>
            <person name="Chen W."/>
            <person name="Huang Y."/>
            <person name="Sun J."/>
            <person name="Men J."/>
            <person name="Liu H."/>
            <person name="Luo F."/>
            <person name="Guo L."/>
            <person name="Lv X."/>
            <person name="Deng C."/>
            <person name="Zhou C."/>
            <person name="Fan Y."/>
            <person name="Li X."/>
            <person name="Huang L."/>
            <person name="Hu Y."/>
            <person name="Liang C."/>
            <person name="Hu X."/>
            <person name="Xu J."/>
            <person name="Yu X."/>
        </authorList>
    </citation>
    <scope>NUCLEOTIDE SEQUENCE [LARGE SCALE GENOMIC DNA]</scope>
    <source>
        <strain evidence="1">Henan</strain>
    </source>
</reference>
<accession>H2KRH1</accession>